<dbReference type="PROSITE" id="PS50931">
    <property type="entry name" value="HTH_LYSR"/>
    <property type="match status" value="1"/>
</dbReference>
<dbReference type="InterPro" id="IPR036390">
    <property type="entry name" value="WH_DNA-bd_sf"/>
</dbReference>
<dbReference type="SUPFAM" id="SSF46785">
    <property type="entry name" value="Winged helix' DNA-binding domain"/>
    <property type="match status" value="1"/>
</dbReference>
<dbReference type="RefSeq" id="WP_132149238.1">
    <property type="nucleotide sequence ID" value="NZ_SLWR01000005.1"/>
</dbReference>
<accession>A0A4R2IU00</accession>
<protein>
    <submittedName>
        <fullName evidence="6">DNA-binding transcriptional LysR family regulator</fullName>
    </submittedName>
</protein>
<evidence type="ECO:0000256" key="1">
    <source>
        <dbReference type="ARBA" id="ARBA00009437"/>
    </source>
</evidence>
<comment type="similarity">
    <text evidence="1">Belongs to the LysR transcriptional regulatory family.</text>
</comment>
<evidence type="ECO:0000313" key="7">
    <source>
        <dbReference type="Proteomes" id="UP000295573"/>
    </source>
</evidence>
<evidence type="ECO:0000256" key="2">
    <source>
        <dbReference type="ARBA" id="ARBA00023015"/>
    </source>
</evidence>
<dbReference type="PANTHER" id="PTHR30346:SF28">
    <property type="entry name" value="HTH-TYPE TRANSCRIPTIONAL REGULATOR CYNR"/>
    <property type="match status" value="1"/>
</dbReference>
<keyword evidence="4" id="KW-0804">Transcription</keyword>
<dbReference type="Pfam" id="PF00126">
    <property type="entry name" value="HTH_1"/>
    <property type="match status" value="1"/>
</dbReference>
<dbReference type="Proteomes" id="UP000295573">
    <property type="component" value="Unassembled WGS sequence"/>
</dbReference>
<dbReference type="PRINTS" id="PR00039">
    <property type="entry name" value="HTHLYSR"/>
</dbReference>
<dbReference type="AlphaFoldDB" id="A0A4R2IU00"/>
<dbReference type="EMBL" id="SLWR01000005">
    <property type="protein sequence ID" value="TCO47608.1"/>
    <property type="molecule type" value="Genomic_DNA"/>
</dbReference>
<dbReference type="OrthoDB" id="3181812at2"/>
<name>A0A4R2IU00_9ACTN</name>
<dbReference type="GO" id="GO:0003677">
    <property type="term" value="F:DNA binding"/>
    <property type="evidence" value="ECO:0007669"/>
    <property type="project" value="UniProtKB-KW"/>
</dbReference>
<dbReference type="SUPFAM" id="SSF53850">
    <property type="entry name" value="Periplasmic binding protein-like II"/>
    <property type="match status" value="1"/>
</dbReference>
<evidence type="ECO:0000256" key="3">
    <source>
        <dbReference type="ARBA" id="ARBA00023125"/>
    </source>
</evidence>
<keyword evidence="2" id="KW-0805">Transcription regulation</keyword>
<dbReference type="FunFam" id="1.10.10.10:FF:000001">
    <property type="entry name" value="LysR family transcriptional regulator"/>
    <property type="match status" value="1"/>
</dbReference>
<dbReference type="GO" id="GO:0003700">
    <property type="term" value="F:DNA-binding transcription factor activity"/>
    <property type="evidence" value="ECO:0007669"/>
    <property type="project" value="InterPro"/>
</dbReference>
<feature type="domain" description="HTH lysR-type" evidence="5">
    <location>
        <begin position="1"/>
        <end position="58"/>
    </location>
</feature>
<dbReference type="CDD" id="cd08434">
    <property type="entry name" value="PBP2_GltC_like"/>
    <property type="match status" value="1"/>
</dbReference>
<dbReference type="Gene3D" id="1.10.10.10">
    <property type="entry name" value="Winged helix-like DNA-binding domain superfamily/Winged helix DNA-binding domain"/>
    <property type="match status" value="1"/>
</dbReference>
<keyword evidence="3 6" id="KW-0238">DNA-binding</keyword>
<proteinExistence type="inferred from homology"/>
<sequence>MHVEDLRWFVVLAEAEHLTEAAAALGTSQPNLSRSLRRVESAFGVQLFEREHRGVRLNPYGRLVLEAARAGTAAVDTARQRIDALLDPESGVVRLAFLHSVATSLMPDLLKAFRELAPNVRFALRQEAGHDIVHDLETGEAEIGIISPRPDPAVFGWHLLERQRLCLHVPPGHALADRRRVELAAAAEEPFVGLRPGFGFRRVTDELCRAAGFAPQLAFEATDLATIDSLVGAGLGVAIIPSGSVRGNESGAVSVPLAGVQARREIGLSWRLRTPLTPAAERFRTFVGERVPVSTG</sequence>
<keyword evidence="7" id="KW-1185">Reference proteome</keyword>
<dbReference type="PANTHER" id="PTHR30346">
    <property type="entry name" value="TRANSCRIPTIONAL DUAL REGULATOR HCAR-RELATED"/>
    <property type="match status" value="1"/>
</dbReference>
<gene>
    <name evidence="6" type="ORF">EV646_105161</name>
</gene>
<dbReference type="GO" id="GO:0032993">
    <property type="term" value="C:protein-DNA complex"/>
    <property type="evidence" value="ECO:0007669"/>
    <property type="project" value="TreeGrafter"/>
</dbReference>
<organism evidence="6 7">
    <name type="scientific">Kribbella antiqua</name>
    <dbReference type="NCBI Taxonomy" id="2512217"/>
    <lineage>
        <taxon>Bacteria</taxon>
        <taxon>Bacillati</taxon>
        <taxon>Actinomycetota</taxon>
        <taxon>Actinomycetes</taxon>
        <taxon>Propionibacteriales</taxon>
        <taxon>Kribbellaceae</taxon>
        <taxon>Kribbella</taxon>
    </lineage>
</organism>
<dbReference type="Pfam" id="PF03466">
    <property type="entry name" value="LysR_substrate"/>
    <property type="match status" value="1"/>
</dbReference>
<dbReference type="InterPro" id="IPR005119">
    <property type="entry name" value="LysR_subst-bd"/>
</dbReference>
<dbReference type="InterPro" id="IPR036388">
    <property type="entry name" value="WH-like_DNA-bd_sf"/>
</dbReference>
<reference evidence="6 7" key="1">
    <citation type="journal article" date="2015" name="Stand. Genomic Sci.">
        <title>Genomic Encyclopedia of Bacterial and Archaeal Type Strains, Phase III: the genomes of soil and plant-associated and newly described type strains.</title>
        <authorList>
            <person name="Whitman W.B."/>
            <person name="Woyke T."/>
            <person name="Klenk H.P."/>
            <person name="Zhou Y."/>
            <person name="Lilburn T.G."/>
            <person name="Beck B.J."/>
            <person name="De Vos P."/>
            <person name="Vandamme P."/>
            <person name="Eisen J.A."/>
            <person name="Garrity G."/>
            <person name="Hugenholtz P."/>
            <person name="Kyrpides N.C."/>
        </authorList>
    </citation>
    <scope>NUCLEOTIDE SEQUENCE [LARGE SCALE GENOMIC DNA]</scope>
    <source>
        <strain evidence="6 7">VKM Ac-2541</strain>
    </source>
</reference>
<evidence type="ECO:0000313" key="6">
    <source>
        <dbReference type="EMBL" id="TCO47608.1"/>
    </source>
</evidence>
<evidence type="ECO:0000256" key="4">
    <source>
        <dbReference type="ARBA" id="ARBA00023163"/>
    </source>
</evidence>
<dbReference type="InterPro" id="IPR000847">
    <property type="entry name" value="LysR_HTH_N"/>
</dbReference>
<evidence type="ECO:0000259" key="5">
    <source>
        <dbReference type="PROSITE" id="PS50931"/>
    </source>
</evidence>
<dbReference type="Gene3D" id="3.40.190.290">
    <property type="match status" value="1"/>
</dbReference>
<comment type="caution">
    <text evidence="6">The sequence shown here is derived from an EMBL/GenBank/DDBJ whole genome shotgun (WGS) entry which is preliminary data.</text>
</comment>